<evidence type="ECO:0000313" key="1">
    <source>
        <dbReference type="EMBL" id="EMF42127.1"/>
    </source>
</evidence>
<dbReference type="Proteomes" id="UP000011754">
    <property type="component" value="Unassembled WGS sequence"/>
</dbReference>
<proteinExistence type="predicted"/>
<accession>M3EUX0</accession>
<dbReference type="EMBL" id="AKWW02000048">
    <property type="protein sequence ID" value="EMF42127.1"/>
    <property type="molecule type" value="Genomic_DNA"/>
</dbReference>
<comment type="caution">
    <text evidence="1">The sequence shown here is derived from an EMBL/GenBank/DDBJ whole genome shotgun (WGS) entry which is preliminary data.</text>
</comment>
<protein>
    <submittedName>
        <fullName evidence="1">Uncharacterized protein</fullName>
    </submittedName>
</protein>
<gene>
    <name evidence="1" type="ORF">LEP1GSC067_0407</name>
</gene>
<organism evidence="1 2">
    <name type="scientific">Leptospira interrogans serovar Lora str. TE 1992</name>
    <dbReference type="NCBI Taxonomy" id="1193028"/>
    <lineage>
        <taxon>Bacteria</taxon>
        <taxon>Pseudomonadati</taxon>
        <taxon>Spirochaetota</taxon>
        <taxon>Spirochaetia</taxon>
        <taxon>Leptospirales</taxon>
        <taxon>Leptospiraceae</taxon>
        <taxon>Leptospira</taxon>
    </lineage>
</organism>
<reference evidence="1 2" key="1">
    <citation type="submission" date="2013-01" db="EMBL/GenBank/DDBJ databases">
        <authorList>
            <person name="Harkins D.M."/>
            <person name="Durkin A.S."/>
            <person name="Brinkac L.M."/>
            <person name="Haft D.H."/>
            <person name="Selengut J.D."/>
            <person name="Sanka R."/>
            <person name="DePew J."/>
            <person name="Purushe J."/>
            <person name="Hartskeerl R.A."/>
            <person name="Ahmed A."/>
            <person name="van der Linden H."/>
            <person name="Goris M.G.A."/>
            <person name="Vinetz J.M."/>
            <person name="Sutton G.G."/>
            <person name="Nierman W.C."/>
            <person name="Fouts D.E."/>
        </authorList>
    </citation>
    <scope>NUCLEOTIDE SEQUENCE [LARGE SCALE GENOMIC DNA]</scope>
    <source>
        <strain evidence="1 2">TE 1992</strain>
    </source>
</reference>
<name>M3EUX0_LEPIR</name>
<dbReference type="AlphaFoldDB" id="M3EUX0"/>
<evidence type="ECO:0000313" key="2">
    <source>
        <dbReference type="Proteomes" id="UP000011754"/>
    </source>
</evidence>
<sequence length="47" mass="5491">MEMGVVLTLKKSICRVPIPIFFRIMGFLHQANIKLIFLNVSMYYSNL</sequence>